<gene>
    <name evidence="1" type="ORF">DCS_04035</name>
</gene>
<evidence type="ECO:0000313" key="2">
    <source>
        <dbReference type="Proteomes" id="UP000076580"/>
    </source>
</evidence>
<dbReference type="Proteomes" id="UP000076580">
    <property type="component" value="Chromosome 02"/>
</dbReference>
<dbReference type="AlphaFoldDB" id="A0A151GIW4"/>
<proteinExistence type="predicted"/>
<dbReference type="InParanoid" id="A0A151GIW4"/>
<accession>A0A151GIW4</accession>
<comment type="caution">
    <text evidence="1">The sequence shown here is derived from an EMBL/GenBank/DDBJ whole genome shotgun (WGS) entry which is preliminary data.</text>
</comment>
<dbReference type="GeneID" id="63716678"/>
<dbReference type="RefSeq" id="XP_040656380.1">
    <property type="nucleotide sequence ID" value="XM_040801347.1"/>
</dbReference>
<organism evidence="1 2">
    <name type="scientific">Drechmeria coniospora</name>
    <name type="common">Nematophagous fungus</name>
    <name type="synonym">Meria coniospora</name>
    <dbReference type="NCBI Taxonomy" id="98403"/>
    <lineage>
        <taxon>Eukaryota</taxon>
        <taxon>Fungi</taxon>
        <taxon>Dikarya</taxon>
        <taxon>Ascomycota</taxon>
        <taxon>Pezizomycotina</taxon>
        <taxon>Sordariomycetes</taxon>
        <taxon>Hypocreomycetidae</taxon>
        <taxon>Hypocreales</taxon>
        <taxon>Ophiocordycipitaceae</taxon>
        <taxon>Drechmeria</taxon>
    </lineage>
</organism>
<evidence type="ECO:0000313" key="1">
    <source>
        <dbReference type="EMBL" id="KYK57028.1"/>
    </source>
</evidence>
<name>A0A151GIW4_DRECN</name>
<keyword evidence="2" id="KW-1185">Reference proteome</keyword>
<sequence length="97" mass="11124">MSTRAWTRRDKIKGGVGAVAFAAVIFVGSLTGAHIKSDRQKDDAIKQFRQSTPADQIAILETQKLHLLQQKQQLERKLHLFNDRVRDRDAEQRKGER</sequence>
<protein>
    <submittedName>
        <fullName evidence="1">Uncharacterized protein</fullName>
    </submittedName>
</protein>
<dbReference type="EMBL" id="LAYC01000002">
    <property type="protein sequence ID" value="KYK57028.1"/>
    <property type="molecule type" value="Genomic_DNA"/>
</dbReference>
<reference evidence="1 2" key="1">
    <citation type="journal article" date="2016" name="Sci. Rep.">
        <title>Insights into Adaptations to a Near-Obligate Nematode Endoparasitic Lifestyle from the Finished Genome of Drechmeria coniospora.</title>
        <authorList>
            <person name="Zhang L."/>
            <person name="Zhou Z."/>
            <person name="Guo Q."/>
            <person name="Fokkens L."/>
            <person name="Miskei M."/>
            <person name="Pocsi I."/>
            <person name="Zhang W."/>
            <person name="Chen M."/>
            <person name="Wang L."/>
            <person name="Sun Y."/>
            <person name="Donzelli B.G."/>
            <person name="Gibson D.M."/>
            <person name="Nelson D.R."/>
            <person name="Luo J.G."/>
            <person name="Rep M."/>
            <person name="Liu H."/>
            <person name="Yang S."/>
            <person name="Wang J."/>
            <person name="Krasnoff S.B."/>
            <person name="Xu Y."/>
            <person name="Molnar I."/>
            <person name="Lin M."/>
        </authorList>
    </citation>
    <scope>NUCLEOTIDE SEQUENCE [LARGE SCALE GENOMIC DNA]</scope>
    <source>
        <strain evidence="1 2">ARSEF 6962</strain>
    </source>
</reference>
<dbReference type="OrthoDB" id="5428081at2759"/>